<evidence type="ECO:0000313" key="1">
    <source>
        <dbReference type="EMBL" id="CRK93556.1"/>
    </source>
</evidence>
<evidence type="ECO:0000313" key="2">
    <source>
        <dbReference type="Proteomes" id="UP000183832"/>
    </source>
</evidence>
<gene>
    <name evidence="1" type="ORF">CLUMA_CG007089</name>
</gene>
<name>A0A1J1I1U0_9DIPT</name>
<accession>A0A1J1I1U0</accession>
<sequence>MLFTVKQIRGMPMVTHAVMLDKQNDLRETTKKLLFIRNSTVTLIIAFGDGIENFHFNVFLKANEVQHKQAVSINLISTRDGRRGKIINSLNRMTIKRVLNSSFRRKNLKCDV</sequence>
<dbReference type="EMBL" id="CVRI01000037">
    <property type="protein sequence ID" value="CRK93556.1"/>
    <property type="molecule type" value="Genomic_DNA"/>
</dbReference>
<dbReference type="AlphaFoldDB" id="A0A1J1I1U0"/>
<proteinExistence type="predicted"/>
<keyword evidence="2" id="KW-1185">Reference proteome</keyword>
<organism evidence="1 2">
    <name type="scientific">Clunio marinus</name>
    <dbReference type="NCBI Taxonomy" id="568069"/>
    <lineage>
        <taxon>Eukaryota</taxon>
        <taxon>Metazoa</taxon>
        <taxon>Ecdysozoa</taxon>
        <taxon>Arthropoda</taxon>
        <taxon>Hexapoda</taxon>
        <taxon>Insecta</taxon>
        <taxon>Pterygota</taxon>
        <taxon>Neoptera</taxon>
        <taxon>Endopterygota</taxon>
        <taxon>Diptera</taxon>
        <taxon>Nematocera</taxon>
        <taxon>Chironomoidea</taxon>
        <taxon>Chironomidae</taxon>
        <taxon>Clunio</taxon>
    </lineage>
</organism>
<protein>
    <submittedName>
        <fullName evidence="1">CLUMA_CG007089, isoform A</fullName>
    </submittedName>
</protein>
<reference evidence="1 2" key="1">
    <citation type="submission" date="2015-04" db="EMBL/GenBank/DDBJ databases">
        <authorList>
            <person name="Syromyatnikov M.Y."/>
            <person name="Popov V.N."/>
        </authorList>
    </citation>
    <scope>NUCLEOTIDE SEQUENCE [LARGE SCALE GENOMIC DNA]</scope>
</reference>
<dbReference type="Proteomes" id="UP000183832">
    <property type="component" value="Unassembled WGS sequence"/>
</dbReference>